<evidence type="ECO:0000256" key="7">
    <source>
        <dbReference type="ARBA" id="ARBA00022840"/>
    </source>
</evidence>
<evidence type="ECO:0000313" key="19">
    <source>
        <dbReference type="Proteomes" id="UP000005203"/>
    </source>
</evidence>
<dbReference type="OrthoDB" id="10261375at2759"/>
<dbReference type="GO" id="GO:0003724">
    <property type="term" value="F:RNA helicase activity"/>
    <property type="evidence" value="ECO:0007669"/>
    <property type="project" value="UniProtKB-EC"/>
</dbReference>
<dbReference type="GO" id="GO:0016787">
    <property type="term" value="F:hydrolase activity"/>
    <property type="evidence" value="ECO:0007669"/>
    <property type="project" value="UniProtKB-KW"/>
</dbReference>
<keyword evidence="9" id="KW-0539">Nucleus</keyword>
<evidence type="ECO:0000256" key="5">
    <source>
        <dbReference type="ARBA" id="ARBA00022801"/>
    </source>
</evidence>
<feature type="domain" description="Helicase C-terminal" evidence="16">
    <location>
        <begin position="270"/>
        <end position="412"/>
    </location>
</feature>
<dbReference type="InterPro" id="IPR011545">
    <property type="entry name" value="DEAD/DEAH_box_helicase_dom"/>
</dbReference>
<dbReference type="InterPro" id="IPR000629">
    <property type="entry name" value="RNA-helicase_DEAD-box_CS"/>
</dbReference>
<dbReference type="CDD" id="cd18787">
    <property type="entry name" value="SF2_C_DEAD"/>
    <property type="match status" value="1"/>
</dbReference>
<dbReference type="SMART" id="SM00487">
    <property type="entry name" value="DEXDc"/>
    <property type="match status" value="1"/>
</dbReference>
<dbReference type="PROSITE" id="PS51194">
    <property type="entry name" value="HELICASE_CTER"/>
    <property type="match status" value="1"/>
</dbReference>
<evidence type="ECO:0000259" key="16">
    <source>
        <dbReference type="PROSITE" id="PS51194"/>
    </source>
</evidence>
<dbReference type="InterPro" id="IPR014001">
    <property type="entry name" value="Helicase_ATP-bd"/>
</dbReference>
<dbReference type="InterPro" id="IPR001650">
    <property type="entry name" value="Helicase_C-like"/>
</dbReference>
<evidence type="ECO:0000256" key="11">
    <source>
        <dbReference type="PROSITE-ProRule" id="PRU00552"/>
    </source>
</evidence>
<evidence type="ECO:0000256" key="6">
    <source>
        <dbReference type="ARBA" id="ARBA00022806"/>
    </source>
</evidence>
<evidence type="ECO:0000256" key="4">
    <source>
        <dbReference type="ARBA" id="ARBA00022741"/>
    </source>
</evidence>
<dbReference type="AlphaFoldDB" id="A0A7M7R761"/>
<dbReference type="FunFam" id="3.40.50.300:FF:000865">
    <property type="entry name" value="ATP-dependent RNA helicase DDX54"/>
    <property type="match status" value="1"/>
</dbReference>
<dbReference type="SUPFAM" id="SSF52540">
    <property type="entry name" value="P-loop containing nucleoside triphosphate hydrolases"/>
    <property type="match status" value="1"/>
</dbReference>
<feature type="coiled-coil region" evidence="13">
    <location>
        <begin position="625"/>
        <end position="652"/>
    </location>
</feature>
<dbReference type="GO" id="GO:0005524">
    <property type="term" value="F:ATP binding"/>
    <property type="evidence" value="ECO:0007669"/>
    <property type="project" value="UniProtKB-KW"/>
</dbReference>
<dbReference type="Proteomes" id="UP000005203">
    <property type="component" value="Linkage group LG12"/>
</dbReference>
<dbReference type="Pfam" id="PF08147">
    <property type="entry name" value="DBP10CT"/>
    <property type="match status" value="1"/>
</dbReference>
<reference evidence="18" key="1">
    <citation type="submission" date="2021-01" db="UniProtKB">
        <authorList>
            <consortium name="EnsemblMetazoa"/>
        </authorList>
    </citation>
    <scope>IDENTIFICATION</scope>
    <source>
        <strain evidence="18">DH4</strain>
    </source>
</reference>
<evidence type="ECO:0000256" key="3">
    <source>
        <dbReference type="ARBA" id="ARBA00012552"/>
    </source>
</evidence>
<evidence type="ECO:0000313" key="18">
    <source>
        <dbReference type="EnsemblMetazoa" id="XP_397101"/>
    </source>
</evidence>
<accession>A0A7M7R761</accession>
<feature type="domain" description="DEAD-box RNA helicase Q" evidence="17">
    <location>
        <begin position="36"/>
        <end position="64"/>
    </location>
</feature>
<feature type="compositionally biased region" description="Basic residues" evidence="14">
    <location>
        <begin position="753"/>
        <end position="772"/>
    </location>
</feature>
<dbReference type="PANTHER" id="PTHR47959">
    <property type="entry name" value="ATP-DEPENDENT RNA HELICASE RHLE-RELATED"/>
    <property type="match status" value="1"/>
</dbReference>
<dbReference type="GO" id="GO:0005829">
    <property type="term" value="C:cytosol"/>
    <property type="evidence" value="ECO:0007669"/>
    <property type="project" value="TreeGrafter"/>
</dbReference>
<feature type="domain" description="Helicase ATP-binding" evidence="15">
    <location>
        <begin position="67"/>
        <end position="239"/>
    </location>
</feature>
<keyword evidence="13" id="KW-0175">Coiled coil</keyword>
<organism evidence="18">
    <name type="scientific">Apis mellifera</name>
    <name type="common">Honeybee</name>
    <dbReference type="NCBI Taxonomy" id="7460"/>
    <lineage>
        <taxon>Eukaryota</taxon>
        <taxon>Metazoa</taxon>
        <taxon>Ecdysozoa</taxon>
        <taxon>Arthropoda</taxon>
        <taxon>Hexapoda</taxon>
        <taxon>Insecta</taxon>
        <taxon>Pterygota</taxon>
        <taxon>Neoptera</taxon>
        <taxon>Endopterygota</taxon>
        <taxon>Hymenoptera</taxon>
        <taxon>Apocrita</taxon>
        <taxon>Aculeata</taxon>
        <taxon>Apoidea</taxon>
        <taxon>Anthophila</taxon>
        <taxon>Apidae</taxon>
        <taxon>Apis</taxon>
    </lineage>
</organism>
<keyword evidence="4 12" id="KW-0547">Nucleotide-binding</keyword>
<dbReference type="InterPro" id="IPR012541">
    <property type="entry name" value="DBP10_C"/>
</dbReference>
<dbReference type="PROSITE" id="PS00039">
    <property type="entry name" value="DEAD_ATP_HELICASE"/>
    <property type="match status" value="1"/>
</dbReference>
<gene>
    <name evidence="18" type="primary">413660</name>
    <name evidence="20" type="synonym">LOC413660</name>
</gene>
<evidence type="ECO:0000256" key="1">
    <source>
        <dbReference type="ARBA" id="ARBA00004604"/>
    </source>
</evidence>
<evidence type="ECO:0000256" key="9">
    <source>
        <dbReference type="ARBA" id="ARBA00023242"/>
    </source>
</evidence>
<dbReference type="Gene3D" id="3.40.50.300">
    <property type="entry name" value="P-loop containing nucleotide triphosphate hydrolases"/>
    <property type="match status" value="2"/>
</dbReference>
<feature type="short sequence motif" description="Q motif" evidence="11">
    <location>
        <begin position="36"/>
        <end position="64"/>
    </location>
</feature>
<dbReference type="OMA" id="EDQFGMM"/>
<dbReference type="GO" id="GO:0010468">
    <property type="term" value="P:regulation of gene expression"/>
    <property type="evidence" value="ECO:0007669"/>
    <property type="project" value="UniProtKB-ARBA"/>
</dbReference>
<evidence type="ECO:0000256" key="10">
    <source>
        <dbReference type="ARBA" id="ARBA00047984"/>
    </source>
</evidence>
<comment type="subcellular location">
    <subcellularLocation>
        <location evidence="1">Nucleus</location>
        <location evidence="1">Nucleolus</location>
    </subcellularLocation>
</comment>
<dbReference type="PROSITE" id="PS51192">
    <property type="entry name" value="HELICASE_ATP_BIND_1"/>
    <property type="match status" value="1"/>
</dbReference>
<dbReference type="GO" id="GO:0005730">
    <property type="term" value="C:nucleolus"/>
    <property type="evidence" value="ECO:0007669"/>
    <property type="project" value="UniProtKB-SubCell"/>
</dbReference>
<dbReference type="CDD" id="cd17959">
    <property type="entry name" value="DEADc_DDX54"/>
    <property type="match status" value="1"/>
</dbReference>
<proteinExistence type="inferred from homology"/>
<dbReference type="SMART" id="SM01123">
    <property type="entry name" value="DBP10CT"/>
    <property type="match status" value="1"/>
</dbReference>
<dbReference type="EnsemblMetazoa" id="XM_397101">
    <property type="protein sequence ID" value="XP_397101"/>
    <property type="gene ID" value="LOC413660"/>
</dbReference>
<reference evidence="20" key="2">
    <citation type="submission" date="2025-04" db="UniProtKB">
        <authorList>
            <consortium name="RefSeq"/>
        </authorList>
    </citation>
    <scope>IDENTIFICATION</scope>
    <source>
        <strain evidence="20">DH4</strain>
        <tissue evidence="20">Whole body</tissue>
    </source>
</reference>
<dbReference type="PROSITE" id="PS51195">
    <property type="entry name" value="Q_MOTIF"/>
    <property type="match status" value="1"/>
</dbReference>
<evidence type="ECO:0000259" key="17">
    <source>
        <dbReference type="PROSITE" id="PS51195"/>
    </source>
</evidence>
<dbReference type="Pfam" id="PF00270">
    <property type="entry name" value="DEAD"/>
    <property type="match status" value="1"/>
</dbReference>
<protein>
    <recommendedName>
        <fullName evidence="3">RNA helicase</fullName>
        <ecNumber evidence="3">3.6.4.13</ecNumber>
    </recommendedName>
</protein>
<keyword evidence="6 12" id="KW-0347">Helicase</keyword>
<evidence type="ECO:0000256" key="12">
    <source>
        <dbReference type="RuleBase" id="RU000492"/>
    </source>
</evidence>
<dbReference type="InterPro" id="IPR014014">
    <property type="entry name" value="RNA_helicase_DEAD_Q_motif"/>
</dbReference>
<evidence type="ECO:0000256" key="14">
    <source>
        <dbReference type="SAM" id="MobiDB-lite"/>
    </source>
</evidence>
<feature type="region of interest" description="Disordered" evidence="14">
    <location>
        <begin position="731"/>
        <end position="772"/>
    </location>
</feature>
<dbReference type="KEGG" id="ame:413660"/>
<accession>A0A8B9B0F0</accession>
<keyword evidence="19" id="KW-1185">Reference proteome</keyword>
<name>A0A7M7R761_APIME</name>
<evidence type="ECO:0000256" key="8">
    <source>
        <dbReference type="ARBA" id="ARBA00022884"/>
    </source>
</evidence>
<evidence type="ECO:0000256" key="2">
    <source>
        <dbReference type="ARBA" id="ARBA00010379"/>
    </source>
</evidence>
<dbReference type="SMART" id="SM00490">
    <property type="entry name" value="HELICc"/>
    <property type="match status" value="1"/>
</dbReference>
<keyword evidence="5 12" id="KW-0378">Hydrolase</keyword>
<dbReference type="InterPro" id="IPR050079">
    <property type="entry name" value="DEAD_box_RNA_helicase"/>
</dbReference>
<keyword evidence="7 12" id="KW-0067">ATP-binding</keyword>
<dbReference type="InterPro" id="IPR033517">
    <property type="entry name" value="DDX54/DBP10_DEAD-box_helicase"/>
</dbReference>
<dbReference type="RefSeq" id="XP_397101.4">
    <property type="nucleotide sequence ID" value="XM_397101.7"/>
</dbReference>
<feature type="compositionally biased region" description="Basic and acidic residues" evidence="14">
    <location>
        <begin position="731"/>
        <end position="752"/>
    </location>
</feature>
<comment type="similarity">
    <text evidence="2">Belongs to the DEAD box helicase family. DDX54/DBP10 subfamily.</text>
</comment>
<evidence type="ECO:0000256" key="13">
    <source>
        <dbReference type="SAM" id="Coils"/>
    </source>
</evidence>
<dbReference type="GeneID" id="413660"/>
<comment type="catalytic activity">
    <reaction evidence="10">
        <text>ATP + H2O = ADP + phosphate + H(+)</text>
        <dbReference type="Rhea" id="RHEA:13065"/>
        <dbReference type="ChEBI" id="CHEBI:15377"/>
        <dbReference type="ChEBI" id="CHEBI:15378"/>
        <dbReference type="ChEBI" id="CHEBI:30616"/>
        <dbReference type="ChEBI" id="CHEBI:43474"/>
        <dbReference type="ChEBI" id="CHEBI:456216"/>
        <dbReference type="EC" id="3.6.4.13"/>
    </reaction>
</comment>
<dbReference type="PANTHER" id="PTHR47959:SF8">
    <property type="entry name" value="RNA HELICASE"/>
    <property type="match status" value="1"/>
</dbReference>
<keyword evidence="8" id="KW-0694">RNA-binding</keyword>
<dbReference type="Pfam" id="PF00271">
    <property type="entry name" value="Helicase_C"/>
    <property type="match status" value="1"/>
</dbReference>
<dbReference type="InterPro" id="IPR027417">
    <property type="entry name" value="P-loop_NTPase"/>
</dbReference>
<dbReference type="GO" id="GO:0003723">
    <property type="term" value="F:RNA binding"/>
    <property type="evidence" value="ECO:0007669"/>
    <property type="project" value="UniProtKB-KW"/>
</dbReference>
<sequence length="772" mass="88262">MKNTNIVGFADPKEISDNDEENEINDIKKKVYKKSGGFQSMALSFPILKGILKRGYKIPTPIQRKTIPLALEGRDIVAMARTGSGKTACFLIPLFEKLKIRQAKVGARALILSPTRELALQTLKFIKELGRFTGLKATIILGGDNMENQFSAIHGNPDILIATPGRFLHICIEMDLQLNNIEYVVFDEADRLFEMGFGEQINEIINRLPESRQTLLFSATLPKLLVDFAKIGLNDPVLLRLDVENKIPEQLTLSFIICRPEQKLAILLCLLKNIIKNNTQTVIFAATMHHVEYIHQILEKAGISNTYIYSNLDASARKINAAKFQTNKVHVLIVTDVAARGLDIPHLDNVINFNFPAKSKLFVHRVGRCARAGRTGTAYNIVSPDEYAYLLDLHLFLGRSLHIVPPSGSIQNTDGIIGKLPQAMIEEELVELINWHNCSTDLKNMEKVCNNAYKQYIRSRPAASSESIKRVKDLHISEAGVIPEYSDVSSNTMNLLSKIVNYRPQGTIFEIGAKTSSIDYQVMKKKRTLHKENILNFRRKVNELKIKKKSEDLSRTVDLPSSTNDEINTAFNTIVFPKKRNLDDLYKPKKKKRSVIRDEEFFIPYYAPDKHTEEGLAVNSFNTEAEKVQMDLTADNEESQRLQAQIKKWDRKKKKIITINNEQNVRKIRTESGVWIPASYKSNRYSTWKEKSKVDVTNDDNSEEESSQIQKLKTIANTHWARHNQKIKEKIKRNNELKRPEQILKARKLLDQRRKRNGRKNKRSQRNNGKKH</sequence>
<dbReference type="EC" id="3.6.4.13" evidence="3"/>
<evidence type="ECO:0000259" key="15">
    <source>
        <dbReference type="PROSITE" id="PS51192"/>
    </source>
</evidence>
<evidence type="ECO:0000313" key="20">
    <source>
        <dbReference type="RefSeq" id="XP_397101.4"/>
    </source>
</evidence>